<dbReference type="GO" id="GO:0005992">
    <property type="term" value="P:trehalose biosynthetic process"/>
    <property type="evidence" value="ECO:0007669"/>
    <property type="project" value="UniProtKB-UniRule"/>
</dbReference>
<sequence length="750" mass="83017">MHAPGPERDELHVEHAYDMIVVSNRLPVDYQAGPNGETQWRNSPGGLVTALEPVMRAADGAWVGWTGIADREFDPFEHDGISIIPVPLTASELEEYYEGFSNDTLWPLYHDVIAPPSFHREWWDAYVRVNRRFAEAAARAASDGAVVWVHDYQLQLVPRMLRESRPDLVIGFFNHIPFPAYGIYSQLPWRRQVIDGLLGADVIGFQRAADAGNFSRAVRRLFGYTTRGTIIDVPDSRKAGETRRVVARHFPISIDVAGFEEIARRPEVQARAREIRSSLGDPETIMLGVDRLDYTKGIRHRMKAFGELLRDGRLSVETATLVQVASPSRERVETYRQLRDEIELMVGRLNGDHSTLGHQAIAYLHHGYPREEMVALYLAADVMLVTALRDGMNLVAKEYVACRFDDDGVLLLSEFTGASDELRQAVLVNPHDIEGLKDAMVEAVRMPKRERTRRMRALRKRVRENDVANWSATFLETLTGAGIIQPGVSDPLRTALGRIAETELLLVALDFDGTLAPLVDRPEDARAPERARSAIQRLAETDDTRVAIVSGRALASLGEVASPPEGTLLSGSHGVELQLDAGEVTIDLRDSEFARLQRLAEILEDVAAGSDGAWVERKPAGLALHTRQLSSTAGTALQQAARQRVEWEVQGITVRAGKSVLEFSVRSSDKGESLTRLRQHVGASAVIYVGDDVTDEDAFAALYAEDVGVKVGQGKSIATYRVRSPEDVATLLEVLADARDSAREAVAHWS</sequence>
<keyword evidence="4" id="KW-0328">Glycosyltransferase</keyword>
<evidence type="ECO:0000256" key="2">
    <source>
        <dbReference type="ARBA" id="ARBA00006330"/>
    </source>
</evidence>
<dbReference type="AlphaFoldDB" id="A0A917PAF9"/>
<reference evidence="8" key="2">
    <citation type="submission" date="2020-09" db="EMBL/GenBank/DDBJ databases">
        <authorList>
            <person name="Sun Q."/>
            <person name="Zhou Y."/>
        </authorList>
    </citation>
    <scope>NUCLEOTIDE SEQUENCE</scope>
    <source>
        <strain evidence="8">CGMCC 1.8984</strain>
    </source>
</reference>
<dbReference type="CDD" id="cd01627">
    <property type="entry name" value="HAD_TPP"/>
    <property type="match status" value="1"/>
</dbReference>
<dbReference type="Gene3D" id="3.30.70.1020">
    <property type="entry name" value="Trehalose-6-phosphate phosphatase related protein, domain 2"/>
    <property type="match status" value="1"/>
</dbReference>
<dbReference type="SUPFAM" id="SSF56784">
    <property type="entry name" value="HAD-like"/>
    <property type="match status" value="1"/>
</dbReference>
<comment type="similarity">
    <text evidence="3">Belongs to the glycosyltransferase 20 family.</text>
</comment>
<proteinExistence type="inferred from homology"/>
<dbReference type="InterPro" id="IPR003337">
    <property type="entry name" value="Trehalose_PPase"/>
</dbReference>
<reference evidence="8" key="1">
    <citation type="journal article" date="2014" name="Int. J. Syst. Evol. Microbiol.">
        <title>Complete genome sequence of Corynebacterium casei LMG S-19264T (=DSM 44701T), isolated from a smear-ripened cheese.</title>
        <authorList>
            <consortium name="US DOE Joint Genome Institute (JGI-PGF)"/>
            <person name="Walter F."/>
            <person name="Albersmeier A."/>
            <person name="Kalinowski J."/>
            <person name="Ruckert C."/>
        </authorList>
    </citation>
    <scope>NUCLEOTIDE SEQUENCE</scope>
    <source>
        <strain evidence="8">CGMCC 1.8984</strain>
    </source>
</reference>
<dbReference type="GO" id="GO:0016791">
    <property type="term" value="F:phosphatase activity"/>
    <property type="evidence" value="ECO:0007669"/>
    <property type="project" value="UniProtKB-ARBA"/>
</dbReference>
<dbReference type="Pfam" id="PF00982">
    <property type="entry name" value="Glyco_transf_20"/>
    <property type="match status" value="1"/>
</dbReference>
<evidence type="ECO:0000313" key="9">
    <source>
        <dbReference type="Proteomes" id="UP000636956"/>
    </source>
</evidence>
<keyword evidence="9" id="KW-1185">Reference proteome</keyword>
<evidence type="ECO:0000256" key="3">
    <source>
        <dbReference type="ARBA" id="ARBA00008799"/>
    </source>
</evidence>
<gene>
    <name evidence="8" type="ORF">GCM10011372_02660</name>
</gene>
<accession>A0A917PAF9</accession>
<dbReference type="NCBIfam" id="TIGR02400">
    <property type="entry name" value="trehalose_OtsA"/>
    <property type="match status" value="1"/>
</dbReference>
<evidence type="ECO:0000313" key="8">
    <source>
        <dbReference type="EMBL" id="GGJ68374.1"/>
    </source>
</evidence>
<evidence type="ECO:0000256" key="6">
    <source>
        <dbReference type="ARBA" id="ARBA00048039"/>
    </source>
</evidence>
<protein>
    <recommendedName>
        <fullName evidence="7">Alpha,alpha-trehalose-phosphate synthase</fullName>
        <ecNumber evidence="7">2.4.1.15</ecNumber>
    </recommendedName>
</protein>
<dbReference type="EMBL" id="BMMD01000001">
    <property type="protein sequence ID" value="GGJ68374.1"/>
    <property type="molecule type" value="Genomic_DNA"/>
</dbReference>
<dbReference type="PANTHER" id="PTHR10788:SF106">
    <property type="entry name" value="BCDNA.GH08860"/>
    <property type="match status" value="1"/>
</dbReference>
<dbReference type="Gene3D" id="3.40.50.2000">
    <property type="entry name" value="Glycogen Phosphorylase B"/>
    <property type="match status" value="2"/>
</dbReference>
<organism evidence="8 9">
    <name type="scientific">Agromyces bauzanensis</name>
    <dbReference type="NCBI Taxonomy" id="1308924"/>
    <lineage>
        <taxon>Bacteria</taxon>
        <taxon>Bacillati</taxon>
        <taxon>Actinomycetota</taxon>
        <taxon>Actinomycetes</taxon>
        <taxon>Micrococcales</taxon>
        <taxon>Microbacteriaceae</taxon>
        <taxon>Agromyces</taxon>
    </lineage>
</organism>
<dbReference type="NCBIfam" id="TIGR00685">
    <property type="entry name" value="T6PP"/>
    <property type="match status" value="1"/>
</dbReference>
<dbReference type="RefSeq" id="WP_188741628.1">
    <property type="nucleotide sequence ID" value="NZ_BAABFW010000007.1"/>
</dbReference>
<dbReference type="GO" id="GO:0003825">
    <property type="term" value="F:alpha,alpha-trehalose-phosphate synthase (UDP-forming) activity"/>
    <property type="evidence" value="ECO:0007669"/>
    <property type="project" value="UniProtKB-UniRule"/>
</dbReference>
<evidence type="ECO:0000256" key="7">
    <source>
        <dbReference type="NCBIfam" id="TIGR02400"/>
    </source>
</evidence>
<dbReference type="Gene3D" id="3.40.50.1000">
    <property type="entry name" value="HAD superfamily/HAD-like"/>
    <property type="match status" value="1"/>
</dbReference>
<dbReference type="InterPro" id="IPR036412">
    <property type="entry name" value="HAD-like_sf"/>
</dbReference>
<comment type="catalytic activity">
    <reaction evidence="6">
        <text>D-glucose 6-phosphate + UDP-alpha-D-glucose = alpha,alpha-trehalose 6-phosphate + UDP + H(+)</text>
        <dbReference type="Rhea" id="RHEA:18889"/>
        <dbReference type="ChEBI" id="CHEBI:15378"/>
        <dbReference type="ChEBI" id="CHEBI:58223"/>
        <dbReference type="ChEBI" id="CHEBI:58429"/>
        <dbReference type="ChEBI" id="CHEBI:58885"/>
        <dbReference type="ChEBI" id="CHEBI:61548"/>
        <dbReference type="EC" id="2.4.1.15"/>
    </reaction>
</comment>
<evidence type="ECO:0000256" key="5">
    <source>
        <dbReference type="ARBA" id="ARBA00022679"/>
    </source>
</evidence>
<name>A0A917PAF9_9MICO</name>
<comment type="similarity">
    <text evidence="2">In the C-terminal section; belongs to the trehalose phosphatase family.</text>
</comment>
<dbReference type="Pfam" id="PF02358">
    <property type="entry name" value="Trehalose_PPase"/>
    <property type="match status" value="1"/>
</dbReference>
<keyword evidence="5" id="KW-0808">Transferase</keyword>
<dbReference type="NCBIfam" id="NF011071">
    <property type="entry name" value="PRK14501.1"/>
    <property type="match status" value="1"/>
</dbReference>
<dbReference type="Proteomes" id="UP000636956">
    <property type="component" value="Unassembled WGS sequence"/>
</dbReference>
<dbReference type="EC" id="2.4.1.15" evidence="7"/>
<dbReference type="InterPro" id="IPR006379">
    <property type="entry name" value="HAD-SF_hydro_IIB"/>
</dbReference>
<dbReference type="InterPro" id="IPR012766">
    <property type="entry name" value="Trehalose_OtsA"/>
</dbReference>
<evidence type="ECO:0000256" key="4">
    <source>
        <dbReference type="ARBA" id="ARBA00022676"/>
    </source>
</evidence>
<comment type="caution">
    <text evidence="8">The sequence shown here is derived from an EMBL/GenBank/DDBJ whole genome shotgun (WGS) entry which is preliminary data.</text>
</comment>
<dbReference type="InterPro" id="IPR001830">
    <property type="entry name" value="Glyco_trans_20"/>
</dbReference>
<dbReference type="CDD" id="cd03788">
    <property type="entry name" value="GT20_TPS"/>
    <property type="match status" value="1"/>
</dbReference>
<dbReference type="SUPFAM" id="SSF53756">
    <property type="entry name" value="UDP-Glycosyltransferase/glycogen phosphorylase"/>
    <property type="match status" value="1"/>
</dbReference>
<dbReference type="PANTHER" id="PTHR10788">
    <property type="entry name" value="TREHALOSE-6-PHOSPHATE SYNTHASE"/>
    <property type="match status" value="1"/>
</dbReference>
<dbReference type="NCBIfam" id="TIGR01484">
    <property type="entry name" value="HAD-SF-IIB"/>
    <property type="match status" value="1"/>
</dbReference>
<comment type="pathway">
    <text evidence="1">Glycan biosynthesis; trehalose biosynthesis.</text>
</comment>
<dbReference type="InterPro" id="IPR023214">
    <property type="entry name" value="HAD_sf"/>
</dbReference>
<evidence type="ECO:0000256" key="1">
    <source>
        <dbReference type="ARBA" id="ARBA00005199"/>
    </source>
</evidence>